<feature type="compositionally biased region" description="Basic residues" evidence="1">
    <location>
        <begin position="429"/>
        <end position="452"/>
    </location>
</feature>
<dbReference type="Proteomes" id="UP001066276">
    <property type="component" value="Chromosome 8"/>
</dbReference>
<gene>
    <name evidence="2" type="ORF">NDU88_008767</name>
</gene>
<feature type="region of interest" description="Disordered" evidence="1">
    <location>
        <begin position="264"/>
        <end position="504"/>
    </location>
</feature>
<evidence type="ECO:0000256" key="1">
    <source>
        <dbReference type="SAM" id="MobiDB-lite"/>
    </source>
</evidence>
<evidence type="ECO:0000313" key="2">
    <source>
        <dbReference type="EMBL" id="KAJ1120605.1"/>
    </source>
</evidence>
<sequence length="504" mass="54692">MVLQVAALGGRIWPRAAFPAVRRRNKKQVSNTQPPAVSSPVIPSVGITVTSMGQGSAAPETHLGEDCAESAPGLGVPAMLADICKSLATLAAPPAVTVVQPAPQSPASATTNPVPVVNEQAGSTSQITTQALLAVSQLLANLNTPASTPPPTAPWATNDALQNSVEELKRQVEAMTAARRSIPLQTGAVSLGVSPAPGAPPPTTTKKPELGISMICYANKILRAHHMYGGNSWLEYDRDFRWAKVEDPAIGWDQTEKSMLVSTWSMKQSGSERKQRDRKQSGSERKQRDRKQSGSERKQRDRKQSGSERKQRDRKQSGSERKQRDRKQSGSERKQRDRKQSGSERKQSGSERKQSGSERKQSGSERKQSGSERKQSGSERKQRDRKQGGSERKQSGSERKQSGSERKQSGSERKQSGSERKQSGSERKQRNRKQSGSGRKQRDRKQSGRGRKPSGSGRKPSGSGWKPSGSGWKPSGSGWKPSGSGRKPSGRKPSGSGRKPCGRK</sequence>
<comment type="caution">
    <text evidence="2">The sequence shown here is derived from an EMBL/GenBank/DDBJ whole genome shotgun (WGS) entry which is preliminary data.</text>
</comment>
<feature type="compositionally biased region" description="Basic and acidic residues" evidence="1">
    <location>
        <begin position="270"/>
        <end position="428"/>
    </location>
</feature>
<organism evidence="2 3">
    <name type="scientific">Pleurodeles waltl</name>
    <name type="common">Iberian ribbed newt</name>
    <dbReference type="NCBI Taxonomy" id="8319"/>
    <lineage>
        <taxon>Eukaryota</taxon>
        <taxon>Metazoa</taxon>
        <taxon>Chordata</taxon>
        <taxon>Craniata</taxon>
        <taxon>Vertebrata</taxon>
        <taxon>Euteleostomi</taxon>
        <taxon>Amphibia</taxon>
        <taxon>Batrachia</taxon>
        <taxon>Caudata</taxon>
        <taxon>Salamandroidea</taxon>
        <taxon>Salamandridae</taxon>
        <taxon>Pleurodelinae</taxon>
        <taxon>Pleurodeles</taxon>
    </lineage>
</organism>
<reference evidence="2" key="1">
    <citation type="journal article" date="2022" name="bioRxiv">
        <title>Sequencing and chromosome-scale assembly of the giantPleurodeles waltlgenome.</title>
        <authorList>
            <person name="Brown T."/>
            <person name="Elewa A."/>
            <person name="Iarovenko S."/>
            <person name="Subramanian E."/>
            <person name="Araus A.J."/>
            <person name="Petzold A."/>
            <person name="Susuki M."/>
            <person name="Suzuki K.-i.T."/>
            <person name="Hayashi T."/>
            <person name="Toyoda A."/>
            <person name="Oliveira C."/>
            <person name="Osipova E."/>
            <person name="Leigh N.D."/>
            <person name="Simon A."/>
            <person name="Yun M.H."/>
        </authorList>
    </citation>
    <scope>NUCLEOTIDE SEQUENCE</scope>
    <source>
        <strain evidence="2">20211129_DDA</strain>
        <tissue evidence="2">Liver</tissue>
    </source>
</reference>
<dbReference type="EMBL" id="JANPWB010000012">
    <property type="protein sequence ID" value="KAJ1120605.1"/>
    <property type="molecule type" value="Genomic_DNA"/>
</dbReference>
<dbReference type="AlphaFoldDB" id="A0AAV7P601"/>
<evidence type="ECO:0000313" key="3">
    <source>
        <dbReference type="Proteomes" id="UP001066276"/>
    </source>
</evidence>
<protein>
    <submittedName>
        <fullName evidence="2">Uncharacterized protein</fullName>
    </submittedName>
</protein>
<keyword evidence="3" id="KW-1185">Reference proteome</keyword>
<name>A0AAV7P601_PLEWA</name>
<accession>A0AAV7P601</accession>
<feature type="region of interest" description="Disordered" evidence="1">
    <location>
        <begin position="22"/>
        <end position="42"/>
    </location>
</feature>
<proteinExistence type="predicted"/>
<feature type="compositionally biased region" description="Low complexity" evidence="1">
    <location>
        <begin position="453"/>
        <end position="504"/>
    </location>
</feature>